<dbReference type="InterPro" id="IPR011006">
    <property type="entry name" value="CheY-like_superfamily"/>
</dbReference>
<dbReference type="CDD" id="cd00156">
    <property type="entry name" value="REC"/>
    <property type="match status" value="1"/>
</dbReference>
<keyword evidence="5" id="KW-0175">Coiled coil</keyword>
<evidence type="ECO:0000259" key="8">
    <source>
        <dbReference type="PROSITE" id="PS50113"/>
    </source>
</evidence>
<evidence type="ECO:0000256" key="2">
    <source>
        <dbReference type="ARBA" id="ARBA00029447"/>
    </source>
</evidence>
<sequence>MAGNPIKVLFVEDNEDHAFLVIHELKKGGYDPLLKRVETLEDVRSSLDSEKWDVILCDYSLPGFNGVDVIEEYRKRDLDYPFIIVSGEIGEDTAVTLMKRGAHDYVFKGNLSPLLPVIEREIREAENRKKRREIEELQRAEAIKFRAMIDSSYDAITLFDDDILIECNATTPQIFKVPNSDTIIGKSIYSLVPDKQADGTLSRDFFSKIITSAKQGMAQDVECIINRFDGSTFDVELTLTILNLPEGPRIQATFRDISERKKAERSMHEQMETIKELQQQEMTMINQNPLPLLLMDLKLKIQKVNASFLEMSGYSEQQLLSMRANDFKVLEKSGSGLRDALTTKKAVTGQLIVEFPTGVHHIEQDIIPLLDKHHEVVSVMSTYKDKTEEIRKEKEIQRMMKEAEEHANLLDIAAQDIGEAFALVSNGDMTTEILKRENDPLLLVKDNANKTIAELRKALQKVSRVSTSVSENMGEISKGSSDIAQATQAVAKNTMQSSEIGKNLIEHMEDITNQISTLSASNEEITSTSQEVLRHARDVATRGGQAQTLGNEANDKMGLVMKIAQESVEDIDELNSQIREINKIVKMINDIAGQINLLALNAAIEAARAGDAGRGFAVVAGEVKNLAADARKATDHIADVITAIQRSSEKTSTAIRSSHSEIAIGVESVNKTIESLNIMVSGASEVTRDMGEIVRAIEDQANIATSIVNTARDGINLTQDNLTQIEELSALAESVSASVQEINSAIVEVEELSGELRTQIQAFKI</sequence>
<dbReference type="InterPro" id="IPR000700">
    <property type="entry name" value="PAS-assoc_C"/>
</dbReference>
<evidence type="ECO:0000259" key="7">
    <source>
        <dbReference type="PROSITE" id="PS50111"/>
    </source>
</evidence>
<keyword evidence="1 4" id="KW-0807">Transducer</keyword>
<keyword evidence="10" id="KW-1185">Reference proteome</keyword>
<keyword evidence="3" id="KW-0597">Phosphoprotein</keyword>
<evidence type="ECO:0000256" key="3">
    <source>
        <dbReference type="PROSITE-ProRule" id="PRU00169"/>
    </source>
</evidence>
<dbReference type="SMART" id="SM00283">
    <property type="entry name" value="MA"/>
    <property type="match status" value="1"/>
</dbReference>
<dbReference type="InterPro" id="IPR001789">
    <property type="entry name" value="Sig_transdc_resp-reg_receiver"/>
</dbReference>
<dbReference type="AlphaFoldDB" id="A0A8E7B3G6"/>
<dbReference type="Gene3D" id="3.40.50.2300">
    <property type="match status" value="1"/>
</dbReference>
<dbReference type="EMBL" id="CP075546">
    <property type="protein sequence ID" value="QVV89676.1"/>
    <property type="molecule type" value="Genomic_DNA"/>
</dbReference>
<feature type="domain" description="PAC" evidence="8">
    <location>
        <begin position="219"/>
        <end position="269"/>
    </location>
</feature>
<dbReference type="PRINTS" id="PR00260">
    <property type="entry name" value="CHEMTRNSDUCR"/>
</dbReference>
<dbReference type="GO" id="GO:0006935">
    <property type="term" value="P:chemotaxis"/>
    <property type="evidence" value="ECO:0007669"/>
    <property type="project" value="InterPro"/>
</dbReference>
<feature type="coiled-coil region" evidence="5">
    <location>
        <begin position="115"/>
        <end position="143"/>
    </location>
</feature>
<protein>
    <submittedName>
        <fullName evidence="9">Response regulator</fullName>
    </submittedName>
</protein>
<dbReference type="Pfam" id="PF00072">
    <property type="entry name" value="Response_reg"/>
    <property type="match status" value="1"/>
</dbReference>
<dbReference type="GO" id="GO:0004888">
    <property type="term" value="F:transmembrane signaling receptor activity"/>
    <property type="evidence" value="ECO:0007669"/>
    <property type="project" value="InterPro"/>
</dbReference>
<dbReference type="Gene3D" id="1.10.287.950">
    <property type="entry name" value="Methyl-accepting chemotaxis protein"/>
    <property type="match status" value="1"/>
</dbReference>
<dbReference type="PROSITE" id="PS50111">
    <property type="entry name" value="CHEMOTAXIS_TRANSDUC_2"/>
    <property type="match status" value="1"/>
</dbReference>
<evidence type="ECO:0000256" key="1">
    <source>
        <dbReference type="ARBA" id="ARBA00023224"/>
    </source>
</evidence>
<dbReference type="GO" id="GO:0016020">
    <property type="term" value="C:membrane"/>
    <property type="evidence" value="ECO:0007669"/>
    <property type="project" value="InterPro"/>
</dbReference>
<dbReference type="SMART" id="SM00448">
    <property type="entry name" value="REC"/>
    <property type="match status" value="1"/>
</dbReference>
<evidence type="ECO:0000256" key="5">
    <source>
        <dbReference type="SAM" id="Coils"/>
    </source>
</evidence>
<feature type="domain" description="Response regulatory" evidence="6">
    <location>
        <begin position="7"/>
        <end position="123"/>
    </location>
</feature>
<dbReference type="GeneID" id="65096303"/>
<organism evidence="9 10">
    <name type="scientific">Methanospirillum purgamenti</name>
    <dbReference type="NCBI Taxonomy" id="2834276"/>
    <lineage>
        <taxon>Archaea</taxon>
        <taxon>Methanobacteriati</taxon>
        <taxon>Methanobacteriota</taxon>
        <taxon>Stenosarchaea group</taxon>
        <taxon>Methanomicrobia</taxon>
        <taxon>Methanomicrobiales</taxon>
        <taxon>Methanospirillaceae</taxon>
        <taxon>Methanospirillum</taxon>
    </lineage>
</organism>
<dbReference type="InterPro" id="IPR000014">
    <property type="entry name" value="PAS"/>
</dbReference>
<feature type="domain" description="Methyl-accepting transducer" evidence="7">
    <location>
        <begin position="472"/>
        <end position="715"/>
    </location>
</feature>
<evidence type="ECO:0000313" key="9">
    <source>
        <dbReference type="EMBL" id="QVV89676.1"/>
    </source>
</evidence>
<dbReference type="PANTHER" id="PTHR32089">
    <property type="entry name" value="METHYL-ACCEPTING CHEMOTAXIS PROTEIN MCPB"/>
    <property type="match status" value="1"/>
</dbReference>
<dbReference type="PROSITE" id="PS50110">
    <property type="entry name" value="RESPONSE_REGULATORY"/>
    <property type="match status" value="1"/>
</dbReference>
<dbReference type="KEGG" id="mrtj:KHC33_03925"/>
<dbReference type="NCBIfam" id="TIGR00229">
    <property type="entry name" value="sensory_box"/>
    <property type="match status" value="1"/>
</dbReference>
<dbReference type="CDD" id="cd11386">
    <property type="entry name" value="MCP_signal"/>
    <property type="match status" value="1"/>
</dbReference>
<dbReference type="RefSeq" id="WP_214420466.1">
    <property type="nucleotide sequence ID" value="NZ_CP075546.1"/>
</dbReference>
<dbReference type="Pfam" id="PF00015">
    <property type="entry name" value="MCPsignal"/>
    <property type="match status" value="1"/>
</dbReference>
<name>A0A8E7B3G6_9EURY</name>
<dbReference type="InterPro" id="IPR035965">
    <property type="entry name" value="PAS-like_dom_sf"/>
</dbReference>
<dbReference type="PROSITE" id="PS50113">
    <property type="entry name" value="PAC"/>
    <property type="match status" value="1"/>
</dbReference>
<evidence type="ECO:0000313" key="10">
    <source>
        <dbReference type="Proteomes" id="UP000680656"/>
    </source>
</evidence>
<dbReference type="InterPro" id="IPR004089">
    <property type="entry name" value="MCPsignal_dom"/>
</dbReference>
<dbReference type="SUPFAM" id="SSF52172">
    <property type="entry name" value="CheY-like"/>
    <property type="match status" value="1"/>
</dbReference>
<evidence type="ECO:0000256" key="4">
    <source>
        <dbReference type="PROSITE-ProRule" id="PRU00284"/>
    </source>
</evidence>
<dbReference type="SUPFAM" id="SSF55785">
    <property type="entry name" value="PYP-like sensor domain (PAS domain)"/>
    <property type="match status" value="2"/>
</dbReference>
<dbReference type="Proteomes" id="UP000680656">
    <property type="component" value="Chromosome"/>
</dbReference>
<evidence type="ECO:0000259" key="6">
    <source>
        <dbReference type="PROSITE" id="PS50110"/>
    </source>
</evidence>
<dbReference type="PANTHER" id="PTHR32089:SF112">
    <property type="entry name" value="LYSOZYME-LIKE PROTEIN-RELATED"/>
    <property type="match status" value="1"/>
</dbReference>
<gene>
    <name evidence="9" type="ORF">KHC33_03925</name>
</gene>
<dbReference type="InterPro" id="IPR004090">
    <property type="entry name" value="Chemotax_Me-accpt_rcpt"/>
</dbReference>
<dbReference type="Pfam" id="PF13426">
    <property type="entry name" value="PAS_9"/>
    <property type="match status" value="2"/>
</dbReference>
<reference evidence="9 10" key="1">
    <citation type="submission" date="2021-05" db="EMBL/GenBank/DDBJ databases">
        <title>A novel Methanospirillum isolate from a pyrite-forming mixed culture.</title>
        <authorList>
            <person name="Bunk B."/>
            <person name="Sproer C."/>
            <person name="Spring S."/>
            <person name="Pester M."/>
        </authorList>
    </citation>
    <scope>NUCLEOTIDE SEQUENCE [LARGE SCALE GENOMIC DNA]</scope>
    <source>
        <strain evidence="9 10">J.3.6.1-F.2.7.3</strain>
    </source>
</reference>
<proteinExistence type="inferred from homology"/>
<dbReference type="Gene3D" id="3.30.450.20">
    <property type="entry name" value="PAS domain"/>
    <property type="match status" value="2"/>
</dbReference>
<dbReference type="SUPFAM" id="SSF58104">
    <property type="entry name" value="Methyl-accepting chemotaxis protein (MCP) signaling domain"/>
    <property type="match status" value="1"/>
</dbReference>
<dbReference type="GO" id="GO:0000160">
    <property type="term" value="P:phosphorelay signal transduction system"/>
    <property type="evidence" value="ECO:0007669"/>
    <property type="project" value="InterPro"/>
</dbReference>
<accession>A0A8E7B3G6</accession>
<comment type="similarity">
    <text evidence="2">Belongs to the methyl-accepting chemotaxis (MCP) protein family.</text>
</comment>
<feature type="modified residue" description="4-aspartylphosphate" evidence="3">
    <location>
        <position position="58"/>
    </location>
</feature>